<organism evidence="22">
    <name type="scientific">Cyprinus carpio</name>
    <name type="common">Common carp</name>
    <dbReference type="NCBI Taxonomy" id="7962"/>
    <lineage>
        <taxon>Eukaryota</taxon>
        <taxon>Metazoa</taxon>
        <taxon>Chordata</taxon>
        <taxon>Craniata</taxon>
        <taxon>Vertebrata</taxon>
        <taxon>Euteleostomi</taxon>
        <taxon>Actinopterygii</taxon>
        <taxon>Neopterygii</taxon>
        <taxon>Teleostei</taxon>
        <taxon>Ostariophysi</taxon>
        <taxon>Cypriniformes</taxon>
        <taxon>Cyprinidae</taxon>
        <taxon>Cyprininae</taxon>
        <taxon>Cyprinus</taxon>
    </lineage>
</organism>
<dbReference type="FunFam" id="1.20.90.10:FF:000011">
    <property type="entry name" value="Phospholipase A(2)"/>
    <property type="match status" value="1"/>
</dbReference>
<dbReference type="GeneID" id="109109879"/>
<evidence type="ECO:0000256" key="13">
    <source>
        <dbReference type="ARBA" id="ARBA00048373"/>
    </source>
</evidence>
<evidence type="ECO:0000256" key="19">
    <source>
        <dbReference type="RuleBase" id="RU003654"/>
    </source>
</evidence>
<dbReference type="Pfam" id="PF00068">
    <property type="entry name" value="Phospholip_A2_1"/>
    <property type="match status" value="1"/>
</dbReference>
<dbReference type="GO" id="GO:0050482">
    <property type="term" value="P:arachidonate secretion"/>
    <property type="evidence" value="ECO:0007669"/>
    <property type="project" value="InterPro"/>
</dbReference>
<comment type="catalytic activity">
    <reaction evidence="11">
        <text>N-hexadecanoyl-1,2-di-(9Z-octadecenoyl)-sn-glycero-3-phosphoethanolamine + H2O = N-hexadecanoyl-1-(9Z-octadecenoyl)-sn-glycero-3-phosphoethanolamine + (9Z)-octadecenoate + H(+)</text>
        <dbReference type="Rhea" id="RHEA:45424"/>
        <dbReference type="ChEBI" id="CHEBI:15377"/>
        <dbReference type="ChEBI" id="CHEBI:15378"/>
        <dbReference type="ChEBI" id="CHEBI:30823"/>
        <dbReference type="ChEBI" id="CHEBI:78097"/>
        <dbReference type="ChEBI" id="CHEBI:85217"/>
    </reaction>
    <physiologicalReaction direction="left-to-right" evidence="11">
        <dbReference type="Rhea" id="RHEA:45425"/>
    </physiologicalReaction>
</comment>
<evidence type="ECO:0000313" key="22">
    <source>
        <dbReference type="RefSeq" id="XP_042618975.1"/>
    </source>
</evidence>
<dbReference type="GO" id="GO:0005102">
    <property type="term" value="F:signaling receptor binding"/>
    <property type="evidence" value="ECO:0007669"/>
    <property type="project" value="UniProtKB-ARBA"/>
</dbReference>
<proteinExistence type="inferred from homology"/>
<feature type="binding site" evidence="17">
    <location>
        <position position="54"/>
    </location>
    <ligand>
        <name>Ca(2+)</name>
        <dbReference type="ChEBI" id="CHEBI:29108"/>
    </ligand>
</feature>
<evidence type="ECO:0000256" key="11">
    <source>
        <dbReference type="ARBA" id="ARBA00048221"/>
    </source>
</evidence>
<dbReference type="GO" id="GO:0006644">
    <property type="term" value="P:phospholipid metabolic process"/>
    <property type="evidence" value="ECO:0007669"/>
    <property type="project" value="InterPro"/>
</dbReference>
<feature type="domain" description="Phospholipase A2-like central" evidence="21">
    <location>
        <begin position="25"/>
        <end position="140"/>
    </location>
</feature>
<comment type="catalytic activity">
    <reaction evidence="13">
        <text>1-hexadecanoyl-2-(5Z,8Z,11Z,14Z-eicosatetraenoyl)-sn-glycero-3-phosphocholine + H2O = 1-hexadecanoyl-sn-glycero-3-phosphocholine + (5Z,8Z,11Z,14Z)-eicosatetraenoate + H(+)</text>
        <dbReference type="Rhea" id="RHEA:40427"/>
        <dbReference type="ChEBI" id="CHEBI:15377"/>
        <dbReference type="ChEBI" id="CHEBI:15378"/>
        <dbReference type="ChEBI" id="CHEBI:32395"/>
        <dbReference type="ChEBI" id="CHEBI:72998"/>
        <dbReference type="ChEBI" id="CHEBI:73003"/>
    </reaction>
    <physiologicalReaction direction="left-to-right" evidence="13">
        <dbReference type="Rhea" id="RHEA:40428"/>
    </physiologicalReaction>
</comment>
<evidence type="ECO:0000256" key="6">
    <source>
        <dbReference type="ARBA" id="ARBA00022837"/>
    </source>
</evidence>
<comment type="similarity">
    <text evidence="19">Belongs to the phospholipase A2 family.</text>
</comment>
<evidence type="ECO:0000256" key="16">
    <source>
        <dbReference type="PIRSR" id="PIRSR601211-1"/>
    </source>
</evidence>
<comment type="catalytic activity">
    <reaction evidence="14">
        <text>1-hexadecanoyl-2-(9Z-octadecenoyl)-sn-glycero-3-phosphocholine + H2O = 1-hexadecanoyl-sn-glycero-3-phosphocholine + (9Z)-octadecenoate + H(+)</text>
        <dbReference type="Rhea" id="RHEA:38779"/>
        <dbReference type="ChEBI" id="CHEBI:15377"/>
        <dbReference type="ChEBI" id="CHEBI:15378"/>
        <dbReference type="ChEBI" id="CHEBI:30823"/>
        <dbReference type="ChEBI" id="CHEBI:72998"/>
        <dbReference type="ChEBI" id="CHEBI:73001"/>
    </reaction>
    <physiologicalReaction direction="left-to-right" evidence="14">
        <dbReference type="Rhea" id="RHEA:38780"/>
    </physiologicalReaction>
</comment>
<dbReference type="GO" id="GO:0005509">
    <property type="term" value="F:calcium ion binding"/>
    <property type="evidence" value="ECO:0007669"/>
    <property type="project" value="InterPro"/>
</dbReference>
<dbReference type="CDD" id="cd00125">
    <property type="entry name" value="PLA2c"/>
    <property type="match status" value="1"/>
</dbReference>
<dbReference type="InterPro" id="IPR033112">
    <property type="entry name" value="PLA2_Asp_AS"/>
</dbReference>
<dbReference type="GO" id="GO:0005576">
    <property type="term" value="C:extracellular region"/>
    <property type="evidence" value="ECO:0007669"/>
    <property type="project" value="UniProtKB-SubCell"/>
</dbReference>
<dbReference type="GO" id="GO:0047498">
    <property type="term" value="F:calcium-dependent phospholipase A2 activity"/>
    <property type="evidence" value="ECO:0007669"/>
    <property type="project" value="TreeGrafter"/>
</dbReference>
<feature type="active site" evidence="16">
    <location>
        <position position="72"/>
    </location>
</feature>
<feature type="active site" evidence="16">
    <location>
        <position position="115"/>
    </location>
</feature>
<dbReference type="InterPro" id="IPR033113">
    <property type="entry name" value="PLA2_histidine"/>
</dbReference>
<comment type="catalytic activity">
    <reaction evidence="12">
        <text>1,2-dihexadecanoyl-sn-glycero-3-phosphocholine + H2O = 1-hexadecanoyl-sn-glycero-3-phosphocholine + hexadecanoate + H(+)</text>
        <dbReference type="Rhea" id="RHEA:41223"/>
        <dbReference type="ChEBI" id="CHEBI:7896"/>
        <dbReference type="ChEBI" id="CHEBI:15377"/>
        <dbReference type="ChEBI" id="CHEBI:15378"/>
        <dbReference type="ChEBI" id="CHEBI:72998"/>
        <dbReference type="ChEBI" id="CHEBI:72999"/>
    </reaction>
    <physiologicalReaction direction="left-to-right" evidence="12">
        <dbReference type="Rhea" id="RHEA:41224"/>
    </physiologicalReaction>
</comment>
<keyword evidence="3" id="KW-0964">Secreted</keyword>
<dbReference type="PANTHER" id="PTHR11716:SF94">
    <property type="entry name" value="PHOSPHOLIPASE A2"/>
    <property type="match status" value="1"/>
</dbReference>
<dbReference type="OrthoDB" id="5841574at2759"/>
<dbReference type="SMART" id="SM00085">
    <property type="entry name" value="PA2c"/>
    <property type="match status" value="1"/>
</dbReference>
<evidence type="ECO:0000256" key="14">
    <source>
        <dbReference type="ARBA" id="ARBA00048699"/>
    </source>
</evidence>
<evidence type="ECO:0000256" key="17">
    <source>
        <dbReference type="PIRSR" id="PIRSR601211-2"/>
    </source>
</evidence>
<reference evidence="22" key="1">
    <citation type="submission" date="2025-08" db="UniProtKB">
        <authorList>
            <consortium name="RefSeq"/>
        </authorList>
    </citation>
    <scope>IDENTIFICATION</scope>
    <source>
        <tissue evidence="22">Muscle</tissue>
    </source>
</reference>
<protein>
    <recommendedName>
        <fullName evidence="2">phospholipase A2</fullName>
        <ecNumber evidence="2">3.1.1.4</ecNumber>
    </recommendedName>
</protein>
<feature type="disulfide bond" evidence="18">
    <location>
        <begin position="85"/>
        <end position="107"/>
    </location>
</feature>
<name>A0A9Q9YEY8_CYPCA</name>
<gene>
    <name evidence="22" type="primary">LOC109109879</name>
</gene>
<dbReference type="PROSITE" id="PS00118">
    <property type="entry name" value="PA2_HIS"/>
    <property type="match status" value="1"/>
</dbReference>
<feature type="disulfide bond" evidence="18">
    <location>
        <begin position="53"/>
        <end position="69"/>
    </location>
</feature>
<evidence type="ECO:0000256" key="18">
    <source>
        <dbReference type="PIRSR" id="PIRSR601211-3"/>
    </source>
</evidence>
<dbReference type="KEGG" id="ccar:109109879"/>
<dbReference type="RefSeq" id="XP_042618975.1">
    <property type="nucleotide sequence ID" value="XM_042763041.1"/>
</dbReference>
<dbReference type="InterPro" id="IPR001211">
    <property type="entry name" value="PLA2"/>
</dbReference>
<comment type="cofactor">
    <cofactor evidence="17">
        <name>Ca(2+)</name>
        <dbReference type="ChEBI" id="CHEBI:29108"/>
    </cofactor>
    <text evidence="17">Binds 1 Ca(2+) ion per subunit.</text>
</comment>
<evidence type="ECO:0000256" key="4">
    <source>
        <dbReference type="ARBA" id="ARBA00022723"/>
    </source>
</evidence>
<keyword evidence="5" id="KW-0378">Hydrolase</keyword>
<accession>A0A9Q9YEY8</accession>
<feature type="binding site" evidence="17">
    <location>
        <position position="73"/>
    </location>
    <ligand>
        <name>Ca(2+)</name>
        <dbReference type="ChEBI" id="CHEBI:29108"/>
    </ligand>
</feature>
<dbReference type="GO" id="GO:0016042">
    <property type="term" value="P:lipid catabolic process"/>
    <property type="evidence" value="ECO:0007669"/>
    <property type="project" value="InterPro"/>
</dbReference>
<keyword evidence="6 17" id="KW-0106">Calcium</keyword>
<dbReference type="PANTHER" id="PTHR11716">
    <property type="entry name" value="PHOSPHOLIPASE A2 FAMILY MEMBER"/>
    <property type="match status" value="1"/>
</dbReference>
<comment type="catalytic activity">
    <reaction evidence="9">
        <text>N,1-dihexadecanoyl-2-(9Z,12Z-octadecadienoyl)-sn-glycero-3-phosphoethanolamine + H2O = N,1-dihexadecanoyl-sn-glycero-3-phosphoethanolamine + (9Z,12Z)-octadecadienoate + H(+)</text>
        <dbReference type="Rhea" id="RHEA:56424"/>
        <dbReference type="ChEBI" id="CHEBI:15377"/>
        <dbReference type="ChEBI" id="CHEBI:15378"/>
        <dbReference type="ChEBI" id="CHEBI:30245"/>
        <dbReference type="ChEBI" id="CHEBI:85334"/>
        <dbReference type="ChEBI" id="CHEBI:85335"/>
    </reaction>
    <physiologicalReaction direction="left-to-right" evidence="9">
        <dbReference type="Rhea" id="RHEA:56425"/>
    </physiologicalReaction>
</comment>
<feature type="binding site" evidence="17">
    <location>
        <position position="56"/>
    </location>
    <ligand>
        <name>Ca(2+)</name>
        <dbReference type="ChEBI" id="CHEBI:29108"/>
    </ligand>
</feature>
<dbReference type="EC" id="3.1.1.4" evidence="2"/>
<dbReference type="Proteomes" id="UP001155660">
    <property type="component" value="Chromosome A8"/>
</dbReference>
<evidence type="ECO:0000256" key="12">
    <source>
        <dbReference type="ARBA" id="ARBA00048227"/>
    </source>
</evidence>
<feature type="binding site" evidence="17">
    <location>
        <position position="52"/>
    </location>
    <ligand>
        <name>Ca(2+)</name>
        <dbReference type="ChEBI" id="CHEBI:29108"/>
    </ligand>
</feature>
<feature type="disulfide bond" evidence="18">
    <location>
        <begin position="75"/>
        <end position="114"/>
    </location>
</feature>
<evidence type="ECO:0000256" key="1">
    <source>
        <dbReference type="ARBA" id="ARBA00004613"/>
    </source>
</evidence>
<comment type="catalytic activity">
    <reaction evidence="10">
        <text>1-hexadecanoyl-2-(9Z-octadecenoyl)-sn-glycero-3-phospho-(1'-sn-glycerol) + H2O = 1-hexadecanoyl-sn-glycero-3-phospho-(1'-sn-glycerol) + (9Z)-octadecenoate + H(+)</text>
        <dbReference type="Rhea" id="RHEA:40919"/>
        <dbReference type="ChEBI" id="CHEBI:15377"/>
        <dbReference type="ChEBI" id="CHEBI:15378"/>
        <dbReference type="ChEBI" id="CHEBI:30823"/>
        <dbReference type="ChEBI" id="CHEBI:72841"/>
        <dbReference type="ChEBI" id="CHEBI:75158"/>
    </reaction>
    <physiologicalReaction direction="left-to-right" evidence="10">
        <dbReference type="Rhea" id="RHEA:40920"/>
    </physiologicalReaction>
</comment>
<sequence length="217" mass="24323">MNTFLSLVILSVSLPTMLATLDYRALWQFRAMILCTIPDSWPALDYADYGCYCGKGGSGTPVDELDRCCEVHDGCYSDSWQHEDCWGILDNPYSEAKQITSDKNRPCEMFICECDRKAAECFAQAGYNPEHEHYPNSNDECDMFVCQCDKTAVECFAQAPYNASNIHLSSSVCSSASRDISSFLTTLTAFMVTLTPLYSNKIPRNKLNCVICCHFGH</sequence>
<keyword evidence="4 17" id="KW-0479">Metal-binding</keyword>
<keyword evidence="20" id="KW-0732">Signal</keyword>
<evidence type="ECO:0000256" key="10">
    <source>
        <dbReference type="ARBA" id="ARBA00048015"/>
    </source>
</evidence>
<feature type="disulfide bond" evidence="18">
    <location>
        <begin position="68"/>
        <end position="121"/>
    </location>
</feature>
<evidence type="ECO:0000256" key="8">
    <source>
        <dbReference type="ARBA" id="ARBA00023157"/>
    </source>
</evidence>
<evidence type="ECO:0000256" key="20">
    <source>
        <dbReference type="SAM" id="SignalP"/>
    </source>
</evidence>
<keyword evidence="8 18" id="KW-1015">Disulfide bond</keyword>
<dbReference type="GO" id="GO:0005543">
    <property type="term" value="F:phospholipid binding"/>
    <property type="evidence" value="ECO:0007669"/>
    <property type="project" value="TreeGrafter"/>
</dbReference>
<evidence type="ECO:0000256" key="7">
    <source>
        <dbReference type="ARBA" id="ARBA00023098"/>
    </source>
</evidence>
<evidence type="ECO:0000256" key="5">
    <source>
        <dbReference type="ARBA" id="ARBA00022801"/>
    </source>
</evidence>
<evidence type="ECO:0000256" key="9">
    <source>
        <dbReference type="ARBA" id="ARBA00047535"/>
    </source>
</evidence>
<evidence type="ECO:0000256" key="3">
    <source>
        <dbReference type="ARBA" id="ARBA00022525"/>
    </source>
</evidence>
<keyword evidence="7" id="KW-0443">Lipid metabolism</keyword>
<evidence type="ECO:0000256" key="15">
    <source>
        <dbReference type="ARBA" id="ARBA00049039"/>
    </source>
</evidence>
<feature type="chain" id="PRO_5040510043" description="phospholipase A2" evidence="20">
    <location>
        <begin position="20"/>
        <end position="217"/>
    </location>
</feature>
<evidence type="ECO:0000256" key="2">
    <source>
        <dbReference type="ARBA" id="ARBA00013278"/>
    </source>
</evidence>
<evidence type="ECO:0000259" key="21">
    <source>
        <dbReference type="SMART" id="SM00085"/>
    </source>
</evidence>
<comment type="subcellular location">
    <subcellularLocation>
        <location evidence="1">Secreted</location>
    </subcellularLocation>
</comment>
<comment type="catalytic activity">
    <reaction evidence="15">
        <text>1-hexadecanoyl-2-(9Z,12Z-octadecadienoyl)-sn-glycero-3-phosphoethanolamine + H2O = 1-hexadecanoyl-sn-glycero-3-phosphoethanolamine + (9Z,12Z)-octadecadienoate + H(+)</text>
        <dbReference type="Rhea" id="RHEA:40815"/>
        <dbReference type="ChEBI" id="CHEBI:15377"/>
        <dbReference type="ChEBI" id="CHEBI:15378"/>
        <dbReference type="ChEBI" id="CHEBI:30245"/>
        <dbReference type="ChEBI" id="CHEBI:73004"/>
        <dbReference type="ChEBI" id="CHEBI:73008"/>
    </reaction>
    <physiologicalReaction direction="left-to-right" evidence="15">
        <dbReference type="Rhea" id="RHEA:40816"/>
    </physiologicalReaction>
</comment>
<dbReference type="AlphaFoldDB" id="A0A9Q9YEY8"/>
<dbReference type="InterPro" id="IPR016090">
    <property type="entry name" value="PLA2-like_dom"/>
</dbReference>
<feature type="signal peptide" evidence="20">
    <location>
        <begin position="1"/>
        <end position="19"/>
    </location>
</feature>
<dbReference type="PROSITE" id="PS00119">
    <property type="entry name" value="PA2_ASP"/>
    <property type="match status" value="2"/>
</dbReference>